<comment type="caution">
    <text evidence="2">The sequence shown here is derived from an EMBL/GenBank/DDBJ whole genome shotgun (WGS) entry which is preliminary data.</text>
</comment>
<evidence type="ECO:0000313" key="3">
    <source>
        <dbReference type="Proteomes" id="UP000051530"/>
    </source>
</evidence>
<dbReference type="EMBL" id="LGUB01000110">
    <property type="protein sequence ID" value="KRH94234.1"/>
    <property type="molecule type" value="Genomic_DNA"/>
</dbReference>
<organism evidence="2 3">
    <name type="scientific">Pseudoloma neurophilia</name>
    <dbReference type="NCBI Taxonomy" id="146866"/>
    <lineage>
        <taxon>Eukaryota</taxon>
        <taxon>Fungi</taxon>
        <taxon>Fungi incertae sedis</taxon>
        <taxon>Microsporidia</taxon>
        <taxon>Pseudoloma</taxon>
    </lineage>
</organism>
<gene>
    <name evidence="2" type="ORF">M153_3250001404</name>
</gene>
<dbReference type="VEuPathDB" id="MicrosporidiaDB:M153_3250001404"/>
<evidence type="ECO:0000256" key="1">
    <source>
        <dbReference type="SAM" id="SignalP"/>
    </source>
</evidence>
<protein>
    <submittedName>
        <fullName evidence="2">Uncharacterized protein</fullName>
    </submittedName>
</protein>
<dbReference type="AlphaFoldDB" id="A0A0R0LYG9"/>
<name>A0A0R0LYG9_9MICR</name>
<feature type="signal peptide" evidence="1">
    <location>
        <begin position="1"/>
        <end position="15"/>
    </location>
</feature>
<dbReference type="Proteomes" id="UP000051530">
    <property type="component" value="Unassembled WGS sequence"/>
</dbReference>
<keyword evidence="1" id="KW-0732">Signal</keyword>
<accession>A0A0R0LYG9</accession>
<evidence type="ECO:0000313" key="2">
    <source>
        <dbReference type="EMBL" id="KRH94234.1"/>
    </source>
</evidence>
<proteinExistence type="predicted"/>
<keyword evidence="3" id="KW-1185">Reference proteome</keyword>
<sequence>MRFLEFLFIISGILCSDLKKKRNLPQDIYLELNAKVIKPLDYQDAQFKTYQKVLSDKYGFYPVTSNYMHLIHFLKRCQTNVQHYLKKSTRIQEDIQESFKSCQALISQAFPSFLFVKPKDRRAKSKKTVNCESLLSEQHDLSNLNSVFHSILEHFEQIKLVYYNKTSTTYFLEYFTNIFKFFTKNIDQIKTPDDINTAISTIEALFYFRFQKIYVGMENWVSNLFSEIESAAFQILLRSRLDLKFRLFPELSFLIEIYCQENRIYHLLYRNEIFILLYVNIQIEIILNILERNQGKNDQISLAENLKCLILLRTFYVPLVLKFLRVRSSEIKDYLSLAYCSIYNHLCNIQEGKTDILNDKSFYFLTNLLSGSQNNTNSYVSTFLSRVFTKSTKKRKTMDDDGQNLRSSFEAREICFNFIENHLSEFIMAFSLKISCLFKNPVYKMQQFKDFENVTSEVIAELSHLTDPSLIYLKSLKIRENLESIICGYNCTKIDDKKSNETENSK</sequence>
<reference evidence="2 3" key="1">
    <citation type="submission" date="2015-07" db="EMBL/GenBank/DDBJ databases">
        <title>The genome of Pseudoloma neurophilia, a relevant intracellular parasite of the zebrafish.</title>
        <authorList>
            <person name="Ndikumana S."/>
            <person name="Pelin A."/>
            <person name="Sanders J."/>
            <person name="Corradi N."/>
        </authorList>
    </citation>
    <scope>NUCLEOTIDE SEQUENCE [LARGE SCALE GENOMIC DNA]</scope>
    <source>
        <strain evidence="2 3">MK1</strain>
    </source>
</reference>
<feature type="chain" id="PRO_5012791425" evidence="1">
    <location>
        <begin position="16"/>
        <end position="506"/>
    </location>
</feature>